<name>A0ACB8TXW8_9APHY</name>
<evidence type="ECO:0000313" key="2">
    <source>
        <dbReference type="Proteomes" id="UP001055072"/>
    </source>
</evidence>
<sequence length="482" mass="51553">MLLLALFLLLQSHVINAQQSLSFEKVFNFTAKSLPNPPIFSLPPARANVSISVALCASSPSLPQFFISNDTSITQPGQGDVGSGRVFEITLENGFGAWSGLVSDGGFLTISGAVQVPIEIGISEHGPLHEVLDGLPLLGDTTSNQALVFSHPISYSNTTQIEDPTYPNYVLPPANISFPSGAPALPIDVTLFVASTSSPELASLPHTGCAIRAANIKGSQLLATDQTPDNGLWLRDSEGWRWQWLFTGLTPLTNYTTYVVENGTKVSGPVNFVTKSASFSCHLVHSLPYCPSVNYAVPLNAPPSRIPSYTSLNLPSEITDPLLEVLTNFTISLSTQACGRDNYSPLVSCADCQRAYRAWLCSIWFTRCADAAPTSTSTSETAAATAKVTPATQVQLATETPRSPGLPPFPFDYTVLLPCLETCTAADRACPYFLGFKCPLPKFTAQQSYGVGYVDHGEEGTKGKGSTGVTQDRWGNVWCNGV</sequence>
<keyword evidence="2" id="KW-1185">Reference proteome</keyword>
<accession>A0ACB8TXW8</accession>
<dbReference type="Proteomes" id="UP001055072">
    <property type="component" value="Unassembled WGS sequence"/>
</dbReference>
<reference evidence="1" key="1">
    <citation type="journal article" date="2021" name="Environ. Microbiol.">
        <title>Gene family expansions and transcriptome signatures uncover fungal adaptations to wood decay.</title>
        <authorList>
            <person name="Hage H."/>
            <person name="Miyauchi S."/>
            <person name="Viragh M."/>
            <person name="Drula E."/>
            <person name="Min B."/>
            <person name="Chaduli D."/>
            <person name="Navarro D."/>
            <person name="Favel A."/>
            <person name="Norest M."/>
            <person name="Lesage-Meessen L."/>
            <person name="Balint B."/>
            <person name="Merenyi Z."/>
            <person name="de Eugenio L."/>
            <person name="Morin E."/>
            <person name="Martinez A.T."/>
            <person name="Baldrian P."/>
            <person name="Stursova M."/>
            <person name="Martinez M.J."/>
            <person name="Novotny C."/>
            <person name="Magnuson J.K."/>
            <person name="Spatafora J.W."/>
            <person name="Maurice S."/>
            <person name="Pangilinan J."/>
            <person name="Andreopoulos W."/>
            <person name="LaButti K."/>
            <person name="Hundley H."/>
            <person name="Na H."/>
            <person name="Kuo A."/>
            <person name="Barry K."/>
            <person name="Lipzen A."/>
            <person name="Henrissat B."/>
            <person name="Riley R."/>
            <person name="Ahrendt S."/>
            <person name="Nagy L.G."/>
            <person name="Grigoriev I.V."/>
            <person name="Martin F."/>
            <person name="Rosso M.N."/>
        </authorList>
    </citation>
    <scope>NUCLEOTIDE SEQUENCE</scope>
    <source>
        <strain evidence="1">CBS 384.51</strain>
    </source>
</reference>
<comment type="caution">
    <text evidence="1">The sequence shown here is derived from an EMBL/GenBank/DDBJ whole genome shotgun (WGS) entry which is preliminary data.</text>
</comment>
<dbReference type="EMBL" id="MU274921">
    <property type="protein sequence ID" value="KAI0086798.1"/>
    <property type="molecule type" value="Genomic_DNA"/>
</dbReference>
<proteinExistence type="predicted"/>
<gene>
    <name evidence="1" type="ORF">BDY19DRAFT_894198</name>
</gene>
<evidence type="ECO:0000313" key="1">
    <source>
        <dbReference type="EMBL" id="KAI0086798.1"/>
    </source>
</evidence>
<organism evidence="1 2">
    <name type="scientific">Irpex rosettiformis</name>
    <dbReference type="NCBI Taxonomy" id="378272"/>
    <lineage>
        <taxon>Eukaryota</taxon>
        <taxon>Fungi</taxon>
        <taxon>Dikarya</taxon>
        <taxon>Basidiomycota</taxon>
        <taxon>Agaricomycotina</taxon>
        <taxon>Agaricomycetes</taxon>
        <taxon>Polyporales</taxon>
        <taxon>Irpicaceae</taxon>
        <taxon>Irpex</taxon>
    </lineage>
</organism>
<protein>
    <submittedName>
        <fullName evidence="1">Stretch-activated cation channel Mid1</fullName>
    </submittedName>
</protein>